<dbReference type="InterPro" id="IPR005545">
    <property type="entry name" value="YCII"/>
</dbReference>
<dbReference type="PANTHER" id="PTHR33606">
    <property type="entry name" value="PROTEIN YCII"/>
    <property type="match status" value="1"/>
</dbReference>
<evidence type="ECO:0000313" key="3">
    <source>
        <dbReference type="EMBL" id="PTW62028.1"/>
    </source>
</evidence>
<dbReference type="PANTHER" id="PTHR33606:SF3">
    <property type="entry name" value="PROTEIN YCII"/>
    <property type="match status" value="1"/>
</dbReference>
<protein>
    <recommendedName>
        <fullName evidence="2">YCII-related domain-containing protein</fullName>
    </recommendedName>
</protein>
<accession>A0A2T5VE51</accession>
<dbReference type="SUPFAM" id="SSF54909">
    <property type="entry name" value="Dimeric alpha+beta barrel"/>
    <property type="match status" value="1"/>
</dbReference>
<dbReference type="InterPro" id="IPR051807">
    <property type="entry name" value="Sec-metab_biosynth-assoc"/>
</dbReference>
<sequence>MYWAVWCEDGDDVAEQRSQNSSAHSQHLNATPIRMVMAGPLISDDGQKSTGSLLVFEADTREQVEKQMQSDPFVTSGVWTKVKISAFKMSRETISTAAEVG</sequence>
<evidence type="ECO:0000313" key="4">
    <source>
        <dbReference type="Proteomes" id="UP000244081"/>
    </source>
</evidence>
<evidence type="ECO:0000259" key="2">
    <source>
        <dbReference type="Pfam" id="PF03795"/>
    </source>
</evidence>
<comment type="similarity">
    <text evidence="1">Belongs to the YciI family.</text>
</comment>
<reference evidence="3 4" key="1">
    <citation type="submission" date="2018-04" db="EMBL/GenBank/DDBJ databases">
        <title>Genomic Encyclopedia of Archaeal and Bacterial Type Strains, Phase II (KMG-II): from individual species to whole genera.</title>
        <authorList>
            <person name="Goeker M."/>
        </authorList>
    </citation>
    <scope>NUCLEOTIDE SEQUENCE [LARGE SCALE GENOMIC DNA]</scope>
    <source>
        <strain evidence="3 4">DSM 23382</strain>
    </source>
</reference>
<dbReference type="Gene3D" id="3.30.70.1060">
    <property type="entry name" value="Dimeric alpha+beta barrel"/>
    <property type="match status" value="1"/>
</dbReference>
<evidence type="ECO:0000256" key="1">
    <source>
        <dbReference type="ARBA" id="ARBA00007689"/>
    </source>
</evidence>
<dbReference type="RefSeq" id="WP_107987652.1">
    <property type="nucleotide sequence ID" value="NZ_QAYG01000001.1"/>
</dbReference>
<gene>
    <name evidence="3" type="ORF">C8N35_10160</name>
</gene>
<dbReference type="Proteomes" id="UP000244081">
    <property type="component" value="Unassembled WGS sequence"/>
</dbReference>
<dbReference type="AlphaFoldDB" id="A0A2T5VE51"/>
<name>A0A2T5VE51_9HYPH</name>
<dbReference type="InterPro" id="IPR011008">
    <property type="entry name" value="Dimeric_a/b-barrel"/>
</dbReference>
<dbReference type="Pfam" id="PF03795">
    <property type="entry name" value="YCII"/>
    <property type="match status" value="1"/>
</dbReference>
<feature type="domain" description="YCII-related" evidence="2">
    <location>
        <begin position="1"/>
        <end position="88"/>
    </location>
</feature>
<proteinExistence type="inferred from homology"/>
<keyword evidence="4" id="KW-1185">Reference proteome</keyword>
<comment type="caution">
    <text evidence="3">The sequence shown here is derived from an EMBL/GenBank/DDBJ whole genome shotgun (WGS) entry which is preliminary data.</text>
</comment>
<dbReference type="EMBL" id="QAYG01000001">
    <property type="protein sequence ID" value="PTW62028.1"/>
    <property type="molecule type" value="Genomic_DNA"/>
</dbReference>
<dbReference type="OrthoDB" id="2293521at2"/>
<organism evidence="3 4">
    <name type="scientific">Breoghania corrubedonensis</name>
    <dbReference type="NCBI Taxonomy" id="665038"/>
    <lineage>
        <taxon>Bacteria</taxon>
        <taxon>Pseudomonadati</taxon>
        <taxon>Pseudomonadota</taxon>
        <taxon>Alphaproteobacteria</taxon>
        <taxon>Hyphomicrobiales</taxon>
        <taxon>Stappiaceae</taxon>
        <taxon>Breoghania</taxon>
    </lineage>
</organism>